<dbReference type="Pfam" id="PF11606">
    <property type="entry name" value="AlcCBM31"/>
    <property type="match status" value="1"/>
</dbReference>
<keyword evidence="3 4" id="KW-0408">Iron</keyword>
<evidence type="ECO:0000313" key="7">
    <source>
        <dbReference type="EMBL" id="NME72031.1"/>
    </source>
</evidence>
<dbReference type="SUPFAM" id="SSF46626">
    <property type="entry name" value="Cytochrome c"/>
    <property type="match status" value="2"/>
</dbReference>
<dbReference type="InterPro" id="IPR036909">
    <property type="entry name" value="Cyt_c-like_dom_sf"/>
</dbReference>
<dbReference type="InterPro" id="IPR005084">
    <property type="entry name" value="CBM6"/>
</dbReference>
<dbReference type="Pfam" id="PF18998">
    <property type="entry name" value="Flg_new_2"/>
    <property type="match status" value="1"/>
</dbReference>
<dbReference type="PANTHER" id="PTHR39335">
    <property type="entry name" value="BLL4220 PROTEIN"/>
    <property type="match status" value="1"/>
</dbReference>
<dbReference type="Gene3D" id="2.60.40.2450">
    <property type="entry name" value="Beta-1,3-xylanase, CBM31 domain"/>
    <property type="match status" value="2"/>
</dbReference>
<dbReference type="GO" id="GO:0033905">
    <property type="term" value="F:xylan endo-1,3-beta-xylosidase activity"/>
    <property type="evidence" value="ECO:0007669"/>
    <property type="project" value="InterPro"/>
</dbReference>
<reference evidence="7 8" key="1">
    <citation type="submission" date="2020-04" db="EMBL/GenBank/DDBJ databases">
        <title>Flammeovirga sp. SR4, a novel species isolated from seawater.</title>
        <authorList>
            <person name="Wang X."/>
        </authorList>
    </citation>
    <scope>NUCLEOTIDE SEQUENCE [LARGE SCALE GENOMIC DNA]</scope>
    <source>
        <strain evidence="7 8">ATCC 23126</strain>
    </source>
</reference>
<dbReference type="PROSITE" id="PS51175">
    <property type="entry name" value="CBM6"/>
    <property type="match status" value="1"/>
</dbReference>
<evidence type="ECO:0000259" key="6">
    <source>
        <dbReference type="PROSITE" id="PS51175"/>
    </source>
</evidence>
<comment type="caution">
    <text evidence="7">The sequence shown here is derived from an EMBL/GenBank/DDBJ whole genome shotgun (WGS) entry which is preliminary data.</text>
</comment>
<dbReference type="Pfam" id="PF03640">
    <property type="entry name" value="Lipoprotein_15"/>
    <property type="match status" value="2"/>
</dbReference>
<dbReference type="GO" id="GO:0043448">
    <property type="term" value="P:alkane catabolic process"/>
    <property type="evidence" value="ECO:0007669"/>
    <property type="project" value="TreeGrafter"/>
</dbReference>
<dbReference type="Proteomes" id="UP000576082">
    <property type="component" value="Unassembled WGS sequence"/>
</dbReference>
<evidence type="ECO:0000256" key="4">
    <source>
        <dbReference type="PROSITE-ProRule" id="PRU00433"/>
    </source>
</evidence>
<keyword evidence="2 4" id="KW-0479">Metal-binding</keyword>
<dbReference type="RefSeq" id="WP_169660229.1">
    <property type="nucleotide sequence ID" value="NZ_JABANE010000128.1"/>
</dbReference>
<dbReference type="InterPro" id="IPR010538">
    <property type="entry name" value="DHOR"/>
</dbReference>
<evidence type="ECO:0000256" key="3">
    <source>
        <dbReference type="ARBA" id="ARBA00023004"/>
    </source>
</evidence>
<dbReference type="InterPro" id="IPR008979">
    <property type="entry name" value="Galactose-bd-like_sf"/>
</dbReference>
<evidence type="ECO:0000256" key="2">
    <source>
        <dbReference type="ARBA" id="ARBA00022723"/>
    </source>
</evidence>
<gene>
    <name evidence="7" type="ORF">HHU12_28965</name>
</gene>
<feature type="domain" description="Cytochrome c" evidence="5">
    <location>
        <begin position="1268"/>
        <end position="1390"/>
    </location>
</feature>
<feature type="domain" description="CBM6" evidence="6">
    <location>
        <begin position="172"/>
        <end position="290"/>
    </location>
</feature>
<evidence type="ECO:0000256" key="1">
    <source>
        <dbReference type="ARBA" id="ARBA00022617"/>
    </source>
</evidence>
<dbReference type="InterPro" id="IPR038560">
    <property type="entry name" value="Beta-xylanase_CBM31_sf"/>
</dbReference>
<organism evidence="7 8">
    <name type="scientific">Flammeovirga aprica JL-4</name>
    <dbReference type="NCBI Taxonomy" id="694437"/>
    <lineage>
        <taxon>Bacteria</taxon>
        <taxon>Pseudomonadati</taxon>
        <taxon>Bacteroidota</taxon>
        <taxon>Cytophagia</taxon>
        <taxon>Cytophagales</taxon>
        <taxon>Flammeovirgaceae</taxon>
        <taxon>Flammeovirga</taxon>
    </lineage>
</organism>
<evidence type="ECO:0000313" key="8">
    <source>
        <dbReference type="Proteomes" id="UP000576082"/>
    </source>
</evidence>
<dbReference type="SUPFAM" id="SSF49785">
    <property type="entry name" value="Galactose-binding domain-like"/>
    <property type="match status" value="1"/>
</dbReference>
<feature type="domain" description="Cytochrome c" evidence="5">
    <location>
        <begin position="1134"/>
        <end position="1256"/>
    </location>
</feature>
<dbReference type="InterPro" id="IPR021016">
    <property type="entry name" value="Beta-xylanase"/>
</dbReference>
<accession>A0A7X9S0B3</accession>
<dbReference type="InterPro" id="IPR009056">
    <property type="entry name" value="Cyt_c-like_dom"/>
</dbReference>
<dbReference type="EMBL" id="JABANE010000128">
    <property type="protein sequence ID" value="NME72031.1"/>
    <property type="molecule type" value="Genomic_DNA"/>
</dbReference>
<dbReference type="Pfam" id="PF06537">
    <property type="entry name" value="DHOR"/>
    <property type="match status" value="1"/>
</dbReference>
<dbReference type="InterPro" id="IPR005297">
    <property type="entry name" value="Lipoprotein_repeat"/>
</dbReference>
<sequence>MNELITQWNRLSKAYSKNRFYQRNGQLLTLFSTFLLSLFVSSFTQAQEYGVEVENGVGIIYFENQPEWTDGWNYICLDADCRSGALVDGRWEREIASASAGSDYTIQLKISATNGQYISPQYTVTAVAKGDSGNNPDPLPTCDDGIQNGDETGVDCGGSCEPCITTPPPTSNTVEAETSSILGSAAVYNDGTASGGQGVAYISEIGAGFSITNAPSATAVEIVYASELSGKISIYVNGSDAGDVNFSSTGAWVGNYQSVSANVNVPAGATFDVQFQSGDVALNVDRVIFTGELVPSCTDGIQNGTETGIDCGGDCPNICIETYALNVENGSGDGEYEAGEVVTIEWEQPPVAAGTGIIFTEWTGDVAGIADLNAPNTTITMPAQNVSVTANFEITHSCGDGIQNGDETAVDCGGSCDCTPGVAPLVSARTEGDEVILIGASGSSQDGYTIYTWDNDTDEFSQCEGNCADNWPPVLVDNPELLEIPNLPEQLDGTFGLSGRCDGTLQLTYNDQPLYFYIGDNQPGDTNGDQPTGTWHMVSASTVVLPTCSDGIKNGDEEGIDCGGSCSEVCNPCDDQPIGPELEGDNFIFGLNSDGVAYHQNVSHSPSFFVISLNGAGAEGGVNRNSDKGNRYEADFSSVVVPGEVYTLEVRIQGDNYPTGQCIHSIQVQVGEGVDSTPCQTGTSGGTEEPNLPDPVLTVLSNSQEGAYLAGASGSSSPGRAMYTTSGTCETTECLEAWSPVLVEDPELVNNPGGITNSVGAVYFGQVDCTDQYQVTLDGQELYFYVEDQSTTDIKGHNVGPWSLALVDRLPKLPDHEYMMPALKTPINGRTPGTYGWTHDIEGRSIEVRAGESVLFQWAQSHFVGGVGLVYDGPGDHDWTFVCSCNQKEYYEAEMTDVSKGVMQVEVPANCYDKYYYYFRYKKAGLPSDDLGTQIVYSALFEYDEREPNDRIDPAQQPTITSNSANWMRFRHPRAHDGNTELIFNSQNNSSQLRALERYSTTVTTGGNGTTINANLPNILRIEAFDNGLIYNSNPAYAYNQNTCCGDQVDYGNVVTYEITIGSSPGISSQTYNTFQHIVVGKGFSTSIADPRLTMAGDASTTMEFSTAGSHVDLEQDAIFTQHLTTLTSTDDVDDFLEGHHIFHGLTDQHEALASRPVFGSVKIGEESCQNCHFRDGRGSELVETPDGPRIAPPVFGTGILQYIEGAEAILTWDGDVATVEQQVKNALVNDHKVDPATALSAEEMRQLVAYVEFLTVPNRNAAAYLDQDVVDGHLLFDQVGCASCHQETQKTRSDAPEKFRNLYIRPFSDMKTHDVNGGTFRTPPLWGLGRNLEILERNGKATLFMHDGSATTIEQAIQKHNGEATSVRDAYNALSAEEKAKIVKFINTL</sequence>
<protein>
    <submittedName>
        <fullName evidence="7">Family 31 carbohydrate-binding protein</fullName>
    </submittedName>
</protein>
<dbReference type="PROSITE" id="PS51007">
    <property type="entry name" value="CYTC"/>
    <property type="match status" value="2"/>
</dbReference>
<evidence type="ECO:0000259" key="5">
    <source>
        <dbReference type="PROSITE" id="PS51007"/>
    </source>
</evidence>
<dbReference type="GO" id="GO:0030246">
    <property type="term" value="F:carbohydrate binding"/>
    <property type="evidence" value="ECO:0007669"/>
    <property type="project" value="InterPro"/>
</dbReference>
<dbReference type="Gene3D" id="2.60.120.260">
    <property type="entry name" value="Galactose-binding domain-like"/>
    <property type="match status" value="1"/>
</dbReference>
<proteinExistence type="predicted"/>
<name>A0A7X9S0B3_9BACT</name>
<dbReference type="GO" id="GO:0009055">
    <property type="term" value="F:electron transfer activity"/>
    <property type="evidence" value="ECO:0007669"/>
    <property type="project" value="InterPro"/>
</dbReference>
<dbReference type="GO" id="GO:0020037">
    <property type="term" value="F:heme binding"/>
    <property type="evidence" value="ECO:0007669"/>
    <property type="project" value="InterPro"/>
</dbReference>
<dbReference type="Gene3D" id="1.10.760.10">
    <property type="entry name" value="Cytochrome c-like domain"/>
    <property type="match status" value="1"/>
</dbReference>
<keyword evidence="1 4" id="KW-0349">Heme</keyword>
<dbReference type="InterPro" id="IPR044060">
    <property type="entry name" value="Bacterial_rp_domain"/>
</dbReference>
<dbReference type="PANTHER" id="PTHR39335:SF1">
    <property type="entry name" value="BLL4220 PROTEIN"/>
    <property type="match status" value="1"/>
</dbReference>
<dbReference type="GO" id="GO:0046872">
    <property type="term" value="F:metal ion binding"/>
    <property type="evidence" value="ECO:0007669"/>
    <property type="project" value="UniProtKB-KW"/>
</dbReference>
<keyword evidence="8" id="KW-1185">Reference proteome</keyword>